<keyword evidence="1" id="KW-0472">Membrane</keyword>
<accession>A0A915HLE7</accession>
<protein>
    <submittedName>
        <fullName evidence="3">Uncharacterized protein</fullName>
    </submittedName>
</protein>
<sequence>MEVAEPSVGGLPHFIYSMSTWFAQYPLFYICLKLLCKFKISKTILNYCVRSNQQGCAALFFSIKNETGAKLLNDQSTLFKSESSTTNGEYPVFTIHYCVDRTDKNTVLRKTYTCDYAAADDKRCVINVPDYYYHETRYSGTRIKLLFINLLTCDKTTKNNDSKH</sequence>
<keyword evidence="2" id="KW-1185">Reference proteome</keyword>
<keyword evidence="1" id="KW-0812">Transmembrane</keyword>
<dbReference type="AlphaFoldDB" id="A0A915HLE7"/>
<evidence type="ECO:0000313" key="2">
    <source>
        <dbReference type="Proteomes" id="UP000887565"/>
    </source>
</evidence>
<name>A0A915HLE7_ROMCU</name>
<dbReference type="WBParaSite" id="nRc.2.0.1.t02305-RA">
    <property type="protein sequence ID" value="nRc.2.0.1.t02305-RA"/>
    <property type="gene ID" value="nRc.2.0.1.g02305"/>
</dbReference>
<organism evidence="2 3">
    <name type="scientific">Romanomermis culicivorax</name>
    <name type="common">Nematode worm</name>
    <dbReference type="NCBI Taxonomy" id="13658"/>
    <lineage>
        <taxon>Eukaryota</taxon>
        <taxon>Metazoa</taxon>
        <taxon>Ecdysozoa</taxon>
        <taxon>Nematoda</taxon>
        <taxon>Enoplea</taxon>
        <taxon>Dorylaimia</taxon>
        <taxon>Mermithida</taxon>
        <taxon>Mermithoidea</taxon>
        <taxon>Mermithidae</taxon>
        <taxon>Romanomermis</taxon>
    </lineage>
</organism>
<evidence type="ECO:0000256" key="1">
    <source>
        <dbReference type="SAM" id="Phobius"/>
    </source>
</evidence>
<feature type="transmembrane region" description="Helical" evidence="1">
    <location>
        <begin position="14"/>
        <end position="32"/>
    </location>
</feature>
<reference evidence="3" key="1">
    <citation type="submission" date="2022-11" db="UniProtKB">
        <authorList>
            <consortium name="WormBaseParasite"/>
        </authorList>
    </citation>
    <scope>IDENTIFICATION</scope>
</reference>
<dbReference type="Proteomes" id="UP000887565">
    <property type="component" value="Unplaced"/>
</dbReference>
<evidence type="ECO:0000313" key="3">
    <source>
        <dbReference type="WBParaSite" id="nRc.2.0.1.t02305-RA"/>
    </source>
</evidence>
<proteinExistence type="predicted"/>
<keyword evidence="1" id="KW-1133">Transmembrane helix</keyword>